<reference evidence="1 2" key="1">
    <citation type="submission" date="2019-01" db="EMBL/GenBank/DDBJ databases">
        <title>Sinorhodobacter populi sp. nov. isolated from the symptomatic bark tissue of Populus euramericana canker.</title>
        <authorList>
            <person name="Xu G."/>
        </authorList>
    </citation>
    <scope>NUCLEOTIDE SEQUENCE [LARGE SCALE GENOMIC DNA]</scope>
    <source>
        <strain evidence="1 2">D19-10-3-21</strain>
    </source>
</reference>
<accession>A0A443K7Y5</accession>
<name>A0A443K7Y5_9RHOB</name>
<sequence length="263" mass="28405">MTSPPTLISGPYHPPDISDGWLDDAADGLVEVGGWTSAPIPWPRRKKTGRHSPILCGDLILAVSIESSAAIQHYWGVSEGTVWRWRQALGIGRVTPGTRERLRTETGVPEVAAARGREIAASPESRCKMAASKRGKPIHPNTKVALSEAIKQPKPDGWGARANAWMRSVDHITPAPVSDPGLPDLPVYVTPHAIARFRERLRSIRADDDIAAQICAALKTPHSVKPGAHGHGWVVRSRSPHIRVFVEPSYDGTSLVAVTVLPG</sequence>
<reference evidence="1 2" key="2">
    <citation type="submission" date="2019-01" db="EMBL/GenBank/DDBJ databases">
        <authorList>
            <person name="Li Y."/>
        </authorList>
    </citation>
    <scope>NUCLEOTIDE SEQUENCE [LARGE SCALE GENOMIC DNA]</scope>
    <source>
        <strain evidence="1 2">D19-10-3-21</strain>
    </source>
</reference>
<protein>
    <submittedName>
        <fullName evidence="1">Uncharacterized protein</fullName>
    </submittedName>
</protein>
<dbReference type="EMBL" id="SAUX01000013">
    <property type="protein sequence ID" value="RWR28865.1"/>
    <property type="molecule type" value="Genomic_DNA"/>
</dbReference>
<dbReference type="RefSeq" id="WP_128237583.1">
    <property type="nucleotide sequence ID" value="NZ_SAUX01000013.1"/>
</dbReference>
<gene>
    <name evidence="1" type="ORF">D2T31_12190</name>
</gene>
<evidence type="ECO:0000313" key="1">
    <source>
        <dbReference type="EMBL" id="RWR28865.1"/>
    </source>
</evidence>
<comment type="caution">
    <text evidence="1">The sequence shown here is derived from an EMBL/GenBank/DDBJ whole genome shotgun (WGS) entry which is preliminary data.</text>
</comment>
<proteinExistence type="predicted"/>
<organism evidence="1 2">
    <name type="scientific">Paenirhodobacter populi</name>
    <dbReference type="NCBI Taxonomy" id="2306993"/>
    <lineage>
        <taxon>Bacteria</taxon>
        <taxon>Pseudomonadati</taxon>
        <taxon>Pseudomonadota</taxon>
        <taxon>Alphaproteobacteria</taxon>
        <taxon>Rhodobacterales</taxon>
        <taxon>Rhodobacter group</taxon>
        <taxon>Paenirhodobacter</taxon>
    </lineage>
</organism>
<dbReference type="OrthoDB" id="258970at2"/>
<dbReference type="AlphaFoldDB" id="A0A443K7Y5"/>
<dbReference type="Proteomes" id="UP000285295">
    <property type="component" value="Unassembled WGS sequence"/>
</dbReference>
<evidence type="ECO:0000313" key="2">
    <source>
        <dbReference type="Proteomes" id="UP000285295"/>
    </source>
</evidence>